<protein>
    <submittedName>
        <fullName evidence="1">Uncharacterized protein</fullName>
    </submittedName>
</protein>
<reference evidence="2" key="1">
    <citation type="journal article" date="2019" name="Int. J. Syst. Evol. Microbiol.">
        <title>The Global Catalogue of Microorganisms (GCM) 10K type strain sequencing project: providing services to taxonomists for standard genome sequencing and annotation.</title>
        <authorList>
            <consortium name="The Broad Institute Genomics Platform"/>
            <consortium name="The Broad Institute Genome Sequencing Center for Infectious Disease"/>
            <person name="Wu L."/>
            <person name="Ma J."/>
        </authorList>
    </citation>
    <scope>NUCLEOTIDE SEQUENCE [LARGE SCALE GENOMIC DNA]</scope>
    <source>
        <strain evidence="2">JCM 17695</strain>
    </source>
</reference>
<dbReference type="EMBL" id="JBHTEY010000004">
    <property type="protein sequence ID" value="MFC7618371.1"/>
    <property type="molecule type" value="Genomic_DNA"/>
</dbReference>
<organism evidence="1 2">
    <name type="scientific">Actinokineospora soli</name>
    <dbReference type="NCBI Taxonomy" id="1048753"/>
    <lineage>
        <taxon>Bacteria</taxon>
        <taxon>Bacillati</taxon>
        <taxon>Actinomycetota</taxon>
        <taxon>Actinomycetes</taxon>
        <taxon>Pseudonocardiales</taxon>
        <taxon>Pseudonocardiaceae</taxon>
        <taxon>Actinokineospora</taxon>
    </lineage>
</organism>
<gene>
    <name evidence="1" type="ORF">ACFQV2_38415</name>
</gene>
<proteinExistence type="predicted"/>
<dbReference type="Proteomes" id="UP001596512">
    <property type="component" value="Unassembled WGS sequence"/>
</dbReference>
<keyword evidence="2" id="KW-1185">Reference proteome</keyword>
<evidence type="ECO:0000313" key="2">
    <source>
        <dbReference type="Proteomes" id="UP001596512"/>
    </source>
</evidence>
<evidence type="ECO:0000313" key="1">
    <source>
        <dbReference type="EMBL" id="MFC7618371.1"/>
    </source>
</evidence>
<comment type="caution">
    <text evidence="1">The sequence shown here is derived from an EMBL/GenBank/DDBJ whole genome shotgun (WGS) entry which is preliminary data.</text>
</comment>
<accession>A0ABW2TYH0</accession>
<sequence>MFHEQMTTARWVGFALVWLALLLISAESLAHHRRRVAALREPALV</sequence>
<name>A0ABW2TYH0_9PSEU</name>